<dbReference type="KEGG" id="cfon:HZU75_02265"/>
<feature type="transmembrane region" description="Helical" evidence="1">
    <location>
        <begin position="60"/>
        <end position="85"/>
    </location>
</feature>
<feature type="transmembrane region" description="Helical" evidence="1">
    <location>
        <begin position="97"/>
        <end position="121"/>
    </location>
</feature>
<dbReference type="RefSeq" id="WP_180307595.1">
    <property type="nucleotide sequence ID" value="NZ_CP058952.1"/>
</dbReference>
<evidence type="ECO:0000313" key="3">
    <source>
        <dbReference type="Proteomes" id="UP000510822"/>
    </source>
</evidence>
<accession>A0A7D5V845</accession>
<dbReference type="Proteomes" id="UP000510822">
    <property type="component" value="Chromosome"/>
</dbReference>
<dbReference type="EMBL" id="CP058952">
    <property type="protein sequence ID" value="QLI80455.1"/>
    <property type="molecule type" value="Genomic_DNA"/>
</dbReference>
<keyword evidence="1" id="KW-1133">Transmembrane helix</keyword>
<feature type="transmembrane region" description="Helical" evidence="1">
    <location>
        <begin position="29"/>
        <end position="48"/>
    </location>
</feature>
<proteinExistence type="predicted"/>
<sequence>MMVDDQAKVNPHSGSVFKALFHDAGVHRYFAVACLVWFFLCPLLSFTVGRAGFNPRVSVAASQISLFIGFALILPACGFCTLFLYSAKMARQNDRNVLVFTGYCGFLFAAGLLLFGGWLYVGVLMNGIVLI</sequence>
<reference evidence="2 3" key="1">
    <citation type="journal article" date="2016" name="Int. J. Syst. Evol. Microbiol.">
        <title>Chitinibacter fontanus sp. nov., isolated from a spring.</title>
        <authorList>
            <person name="Sheu S.Y."/>
            <person name="Li Y.S."/>
            <person name="Young C.C."/>
            <person name="Chen W.M."/>
        </authorList>
    </citation>
    <scope>NUCLEOTIDE SEQUENCE [LARGE SCALE GENOMIC DNA]</scope>
    <source>
        <strain evidence="2 3">STM-7</strain>
    </source>
</reference>
<organism evidence="2 3">
    <name type="scientific">Chitinibacter fontanus</name>
    <dbReference type="NCBI Taxonomy" id="1737446"/>
    <lineage>
        <taxon>Bacteria</taxon>
        <taxon>Pseudomonadati</taxon>
        <taxon>Pseudomonadota</taxon>
        <taxon>Betaproteobacteria</taxon>
        <taxon>Neisseriales</taxon>
        <taxon>Chitinibacteraceae</taxon>
        <taxon>Chitinibacter</taxon>
    </lineage>
</organism>
<protein>
    <submittedName>
        <fullName evidence="2">Uncharacterized protein</fullName>
    </submittedName>
</protein>
<name>A0A7D5V845_9NEIS</name>
<evidence type="ECO:0000256" key="1">
    <source>
        <dbReference type="SAM" id="Phobius"/>
    </source>
</evidence>
<keyword evidence="1" id="KW-0472">Membrane</keyword>
<keyword evidence="3" id="KW-1185">Reference proteome</keyword>
<dbReference type="AlphaFoldDB" id="A0A7D5V845"/>
<gene>
    <name evidence="2" type="ORF">HZU75_02265</name>
</gene>
<keyword evidence="1" id="KW-0812">Transmembrane</keyword>
<evidence type="ECO:0000313" key="2">
    <source>
        <dbReference type="EMBL" id="QLI80455.1"/>
    </source>
</evidence>